<dbReference type="EMBL" id="QSAJ01000010">
    <property type="protein sequence ID" value="RGW54214.1"/>
    <property type="molecule type" value="Genomic_DNA"/>
</dbReference>
<feature type="domain" description="Histidine kinase" evidence="12">
    <location>
        <begin position="565"/>
        <end position="790"/>
    </location>
</feature>
<dbReference type="EC" id="2.7.13.3" evidence="2"/>
<dbReference type="PROSITE" id="PS50110">
    <property type="entry name" value="RESPONSE_REGULATORY"/>
    <property type="match status" value="1"/>
</dbReference>
<evidence type="ECO:0000259" key="13">
    <source>
        <dbReference type="PROSITE" id="PS50110"/>
    </source>
</evidence>
<dbReference type="CDD" id="cd00082">
    <property type="entry name" value="HisKA"/>
    <property type="match status" value="1"/>
</dbReference>
<protein>
    <recommendedName>
        <fullName evidence="3">Stage 0 sporulation protein A homolog</fullName>
        <ecNumber evidence="2">2.7.13.3</ecNumber>
    </recommendedName>
</protein>
<keyword evidence="5" id="KW-0808">Transferase</keyword>
<dbReference type="Pfam" id="PF00497">
    <property type="entry name" value="SBP_bac_3"/>
    <property type="match status" value="1"/>
</dbReference>
<dbReference type="Proteomes" id="UP000285652">
    <property type="component" value="Unassembled WGS sequence"/>
</dbReference>
<evidence type="ECO:0000256" key="7">
    <source>
        <dbReference type="ARBA" id="ARBA00024867"/>
    </source>
</evidence>
<organism evidence="14 16">
    <name type="scientific">Dorea formicigenerans</name>
    <dbReference type="NCBI Taxonomy" id="39486"/>
    <lineage>
        <taxon>Bacteria</taxon>
        <taxon>Bacillati</taxon>
        <taxon>Bacillota</taxon>
        <taxon>Clostridia</taxon>
        <taxon>Lachnospirales</taxon>
        <taxon>Lachnospiraceae</taxon>
        <taxon>Dorea</taxon>
    </lineage>
</organism>
<evidence type="ECO:0000256" key="6">
    <source>
        <dbReference type="ARBA" id="ARBA00023012"/>
    </source>
</evidence>
<evidence type="ECO:0000313" key="14">
    <source>
        <dbReference type="EMBL" id="RGW54214.1"/>
    </source>
</evidence>
<evidence type="ECO:0000256" key="11">
    <source>
        <dbReference type="SAM" id="SignalP"/>
    </source>
</evidence>
<evidence type="ECO:0000256" key="2">
    <source>
        <dbReference type="ARBA" id="ARBA00012438"/>
    </source>
</evidence>
<dbReference type="Gene3D" id="3.40.190.10">
    <property type="entry name" value="Periplasmic binding protein-like II"/>
    <property type="match status" value="4"/>
</dbReference>
<dbReference type="Pfam" id="PF02518">
    <property type="entry name" value="HATPase_c"/>
    <property type="match status" value="1"/>
</dbReference>
<evidence type="ECO:0000259" key="12">
    <source>
        <dbReference type="PROSITE" id="PS50109"/>
    </source>
</evidence>
<dbReference type="SUPFAM" id="SSF47384">
    <property type="entry name" value="Homodimeric domain of signal transducing histidine kinase"/>
    <property type="match status" value="1"/>
</dbReference>
<dbReference type="PRINTS" id="PR00344">
    <property type="entry name" value="BCTRLSENSOR"/>
</dbReference>
<dbReference type="InterPro" id="IPR001638">
    <property type="entry name" value="Solute-binding_3/MltF_N"/>
</dbReference>
<dbReference type="InterPro" id="IPR003594">
    <property type="entry name" value="HATPase_dom"/>
</dbReference>
<evidence type="ECO:0000256" key="8">
    <source>
        <dbReference type="PROSITE-ProRule" id="PRU00169"/>
    </source>
</evidence>
<dbReference type="AlphaFoldDB" id="A0A395XNA8"/>
<evidence type="ECO:0000313" key="16">
    <source>
        <dbReference type="Proteomes" id="UP000266376"/>
    </source>
</evidence>
<evidence type="ECO:0000256" key="4">
    <source>
        <dbReference type="ARBA" id="ARBA00022553"/>
    </source>
</evidence>
<keyword evidence="10" id="KW-0812">Transmembrane</keyword>
<dbReference type="PANTHER" id="PTHR45339:SF1">
    <property type="entry name" value="HYBRID SIGNAL TRANSDUCTION HISTIDINE KINASE J"/>
    <property type="match status" value="1"/>
</dbReference>
<keyword evidence="4 8" id="KW-0597">Phosphoprotein</keyword>
<name>A0A395XNA8_9FIRM</name>
<dbReference type="Pfam" id="PF00072">
    <property type="entry name" value="Response_reg"/>
    <property type="match status" value="1"/>
</dbReference>
<evidence type="ECO:0000256" key="1">
    <source>
        <dbReference type="ARBA" id="ARBA00000085"/>
    </source>
</evidence>
<dbReference type="PANTHER" id="PTHR45339">
    <property type="entry name" value="HYBRID SIGNAL TRANSDUCTION HISTIDINE KINASE J"/>
    <property type="match status" value="1"/>
</dbReference>
<dbReference type="SUPFAM" id="SSF55874">
    <property type="entry name" value="ATPase domain of HSP90 chaperone/DNA topoisomerase II/histidine kinase"/>
    <property type="match status" value="1"/>
</dbReference>
<dbReference type="InterPro" id="IPR036097">
    <property type="entry name" value="HisK_dim/P_sf"/>
</dbReference>
<dbReference type="InterPro" id="IPR004358">
    <property type="entry name" value="Sig_transdc_His_kin-like_C"/>
</dbReference>
<evidence type="ECO:0000256" key="10">
    <source>
        <dbReference type="SAM" id="Phobius"/>
    </source>
</evidence>
<evidence type="ECO:0000256" key="9">
    <source>
        <dbReference type="SAM" id="Coils"/>
    </source>
</evidence>
<comment type="catalytic activity">
    <reaction evidence="1">
        <text>ATP + protein L-histidine = ADP + protein N-phospho-L-histidine.</text>
        <dbReference type="EC" id="2.7.13.3"/>
    </reaction>
</comment>
<dbReference type="SUPFAM" id="SSF53850">
    <property type="entry name" value="Periplasmic binding protein-like II"/>
    <property type="match status" value="2"/>
</dbReference>
<accession>A0A395XNA8</accession>
<evidence type="ECO:0000256" key="5">
    <source>
        <dbReference type="ARBA" id="ARBA00022777"/>
    </source>
</evidence>
<feature type="signal peptide" evidence="11">
    <location>
        <begin position="1"/>
        <end position="36"/>
    </location>
</feature>
<comment type="caution">
    <text evidence="14">The sequence shown here is derived from an EMBL/GenBank/DDBJ whole genome shotgun (WGS) entry which is preliminary data.</text>
</comment>
<keyword evidence="11" id="KW-0732">Signal</keyword>
<feature type="modified residue" description="4-aspartylphosphate" evidence="8">
    <location>
        <position position="863"/>
    </location>
</feature>
<feature type="coiled-coil region" evidence="9">
    <location>
        <begin position="531"/>
        <end position="558"/>
    </location>
</feature>
<feature type="chain" id="PRO_5033363658" description="Stage 0 sporulation protein A homolog" evidence="11">
    <location>
        <begin position="37"/>
        <end position="937"/>
    </location>
</feature>
<feature type="transmembrane region" description="Helical" evidence="10">
    <location>
        <begin position="513"/>
        <end position="535"/>
    </location>
</feature>
<keyword evidence="10" id="KW-1133">Transmembrane helix</keyword>
<dbReference type="SMART" id="SM00387">
    <property type="entry name" value="HATPase_c"/>
    <property type="match status" value="1"/>
</dbReference>
<dbReference type="SUPFAM" id="SSF52172">
    <property type="entry name" value="CheY-like"/>
    <property type="match status" value="1"/>
</dbReference>
<dbReference type="PROSITE" id="PS50109">
    <property type="entry name" value="HIS_KIN"/>
    <property type="match status" value="1"/>
</dbReference>
<evidence type="ECO:0000256" key="3">
    <source>
        <dbReference type="ARBA" id="ARBA00018672"/>
    </source>
</evidence>
<dbReference type="InterPro" id="IPR036890">
    <property type="entry name" value="HATPase_C_sf"/>
</dbReference>
<gene>
    <name evidence="14" type="ORF">DWV67_05550</name>
    <name evidence="15" type="ORF">DWZ24_15445</name>
</gene>
<dbReference type="EMBL" id="QRQQ01000020">
    <property type="protein sequence ID" value="RHN13035.1"/>
    <property type="molecule type" value="Genomic_DNA"/>
</dbReference>
<dbReference type="Pfam" id="PF00512">
    <property type="entry name" value="HisKA"/>
    <property type="match status" value="1"/>
</dbReference>
<dbReference type="InterPro" id="IPR001789">
    <property type="entry name" value="Sig_transdc_resp-reg_receiver"/>
</dbReference>
<dbReference type="InterPro" id="IPR005467">
    <property type="entry name" value="His_kinase_dom"/>
</dbReference>
<dbReference type="InterPro" id="IPR011006">
    <property type="entry name" value="CheY-like_superfamily"/>
</dbReference>
<dbReference type="CDD" id="cd17546">
    <property type="entry name" value="REC_hyHK_CKI1_RcsC-like"/>
    <property type="match status" value="1"/>
</dbReference>
<dbReference type="InterPro" id="IPR003661">
    <property type="entry name" value="HisK_dim/P_dom"/>
</dbReference>
<reference evidence="16 17" key="1">
    <citation type="submission" date="2018-08" db="EMBL/GenBank/DDBJ databases">
        <title>A genome reference for cultivated species of the human gut microbiota.</title>
        <authorList>
            <person name="Zou Y."/>
            <person name="Xue W."/>
            <person name="Luo G."/>
        </authorList>
    </citation>
    <scope>NUCLEOTIDE SEQUENCE [LARGE SCALE GENOMIC DNA]</scope>
    <source>
        <strain evidence="14 16">AF12-11</strain>
        <strain evidence="15 17">AF31-13BH</strain>
    </source>
</reference>
<keyword evidence="10" id="KW-0472">Membrane</keyword>
<dbReference type="SMART" id="SM00388">
    <property type="entry name" value="HisKA"/>
    <property type="match status" value="1"/>
</dbReference>
<dbReference type="Gene3D" id="1.10.287.130">
    <property type="match status" value="1"/>
</dbReference>
<proteinExistence type="predicted"/>
<sequence length="937" mass="106155">MPRKGIKMNKSVLQRGIILILCSCILFSICPVYAFAAENQKERVVRIGVPDDTYDKVNGNGKRSGYGYEYLQKIAGYTGWKYEYVDCTLENCFDKLKNDELDMIEGISYTEERAETMLFSAIPMGDERYYVYVKTDHTDISSSDTASFNGKKIGVLMDYLPEMVLNEWEKKYDLHTQHVNVSNNEDALKKIADGEIDVFVSLEDSRLGGYGMVALTNIGSSKIYFAIGQNHSDLKTELDNTMRRITDDNPYYADELHKQFLSVDSVYFLTGEEQKWLSEHGAIKIGYLINDGGVSTLDTETGKVSGLIMDYTQLAQNCLEEQTLKFDLKGYDSQEDMQKALHDGEIDMIFHVMQNTNAAEDLGYDLTDTVWKYNMAAATVKKSFDENAENTVAIPREDSDLKSYVSYNYPQWHVKEYATWKDAKKAVYNGKADCMIMDSGMLEQYSDDNKLHSVFLEKYDMVSFAVRHGNSMLLSVLNKTIKTMSASKFSNAVHMYDSNLKKVTAKEFIRDNFWGFMVLVVSVFLIVLILILGLLRKARIAEKKAKEAQKQAEKANSAKTDFLRHMSHDIRTPLKGIMGMINISERYYDNKEKLYECKEKIMESLDYLQSLLNNVLDIGKVESGTIQLEHKPFDLVAMLVKQISIVETNAKEYGISFEGGASMSTFHHRYFIGSEEYLNRLLMNLAGNAVKYNRRGGKVILYFNEISSDDKTAVFEFVCSDTGLGMSEEFQKHAFESYAREGKETTNGYSGAGLGLSIVKDIVDRMNGTIKLESKENVGTTFTVTIPLEIDHNAEKEQQKKVEKPDLSGKSVLLVEDNELNLEIAKMLLEDEKMVVTTAENGKEAVDIVSQSVPGKFDFIFMDIMMPVMDGLEAARQIRTLNRIDTKEIPIIAMTANAFQDDIRDCIDAGMNAHIAKPIDSKKIEDTLQLVLKQKMQ</sequence>
<keyword evidence="5" id="KW-0418">Kinase</keyword>
<dbReference type="Gene3D" id="3.30.565.10">
    <property type="entry name" value="Histidine kinase-like ATPase, C-terminal domain"/>
    <property type="match status" value="1"/>
</dbReference>
<comment type="function">
    <text evidence="7">May play the central regulatory role in sporulation. It may be an element of the effector pathway responsible for the activation of sporulation genes in response to nutritional stress. Spo0A may act in concert with spo0H (a sigma factor) to control the expression of some genes that are critical to the sporulation process.</text>
</comment>
<evidence type="ECO:0000313" key="15">
    <source>
        <dbReference type="EMBL" id="RHN13035.1"/>
    </source>
</evidence>
<keyword evidence="6" id="KW-0902">Two-component regulatory system</keyword>
<evidence type="ECO:0000313" key="17">
    <source>
        <dbReference type="Proteomes" id="UP000285652"/>
    </source>
</evidence>
<dbReference type="Gene3D" id="3.40.50.2300">
    <property type="match status" value="1"/>
</dbReference>
<dbReference type="SMART" id="SM00062">
    <property type="entry name" value="PBPb"/>
    <property type="match status" value="2"/>
</dbReference>
<dbReference type="Proteomes" id="UP000266376">
    <property type="component" value="Unassembled WGS sequence"/>
</dbReference>
<feature type="domain" description="Response regulatory" evidence="13">
    <location>
        <begin position="811"/>
        <end position="932"/>
    </location>
</feature>
<keyword evidence="9" id="KW-0175">Coiled coil</keyword>
<dbReference type="SMART" id="SM00448">
    <property type="entry name" value="REC"/>
    <property type="match status" value="1"/>
</dbReference>
<dbReference type="GO" id="GO:0000155">
    <property type="term" value="F:phosphorelay sensor kinase activity"/>
    <property type="evidence" value="ECO:0007669"/>
    <property type="project" value="InterPro"/>
</dbReference>